<dbReference type="OrthoDB" id="2786695at2"/>
<keyword evidence="3" id="KW-1185">Reference proteome</keyword>
<dbReference type="STRING" id="1035.BN961_03882"/>
<accession>A0A090MVC3</accession>
<dbReference type="Proteomes" id="UP000035762">
    <property type="component" value="Unassembled WGS sequence"/>
</dbReference>
<reference evidence="2 3" key="1">
    <citation type="journal article" date="2014" name="Genome Announc.">
        <title>Genome Sequence of Afipia felis Strain 76713, Isolated in Hospital Water Using an Amoeba Co-Culture Procedure.</title>
        <authorList>
            <person name="Benamar S."/>
            <person name="La Scola B."/>
            <person name="Croce O."/>
        </authorList>
    </citation>
    <scope>NUCLEOTIDE SEQUENCE [LARGE SCALE GENOMIC DNA]</scope>
    <source>
        <strain evidence="2 3">76713</strain>
    </source>
</reference>
<dbReference type="Pfam" id="PF20283">
    <property type="entry name" value="CTD7"/>
    <property type="match status" value="1"/>
</dbReference>
<dbReference type="EMBL" id="CCAZ020000003">
    <property type="protein sequence ID" value="CEG10442.1"/>
    <property type="molecule type" value="Genomic_DNA"/>
</dbReference>
<gene>
    <name evidence="2" type="ORF">BN961_03882</name>
</gene>
<organism evidence="2 3">
    <name type="scientific">Afipia felis</name>
    <name type="common">Cat scratch disease bacillus</name>
    <dbReference type="NCBI Taxonomy" id="1035"/>
    <lineage>
        <taxon>Bacteria</taxon>
        <taxon>Pseudomonadati</taxon>
        <taxon>Pseudomonadota</taxon>
        <taxon>Alphaproteobacteria</taxon>
        <taxon>Hyphomicrobiales</taxon>
        <taxon>Nitrobacteraceae</taxon>
        <taxon>Afipia</taxon>
    </lineage>
</organism>
<evidence type="ECO:0000313" key="3">
    <source>
        <dbReference type="Proteomes" id="UP000035762"/>
    </source>
</evidence>
<proteinExistence type="predicted"/>
<sequence>MSVHPPDNIHTAEDAALGFYYQTYFAFLTLLQQTGDDAGVGIERLDDVELKIDGHLLLYQLKHSIKAVPPPITMKSRALWRTLKVWIDALFHVELAQTTMHLVAVGPLDAASPLNALLDLGADRDDLAAALVAEAQLVHDARVAAKAAGKKLPHRERAEACAAFLDLEPAVRSNLLRRILIKPNSPPIDHVEVLAAQHLTLIAPEHRAEVVKRLLGWWDTEVVHALCGERDPILTRAELQAQITSIIADLESSTLLADFELLMPPGDYQPDGMVARQIKLVAGGNSDLSKAIREEWRAREQRAKWLNDNSAMGTVVSQYDQVLEEAWSDRHGQMVEDCSEVADTVKRERGLDMLRWTHDEAPAKIRPIAEKWSAPYYVRGSYQVLAIDLRVGWHPEYAELLKDDEG</sequence>
<comment type="caution">
    <text evidence="2">The sequence shown here is derived from an EMBL/GenBank/DDBJ whole genome shotgun (WGS) entry which is preliminary data.</text>
</comment>
<name>A0A090MVC3_AFIFE</name>
<dbReference type="AlphaFoldDB" id="A0A090MVC3"/>
<feature type="domain" description="ABC-three component systems C-terminal" evidence="1">
    <location>
        <begin position="275"/>
        <end position="401"/>
    </location>
</feature>
<evidence type="ECO:0000313" key="2">
    <source>
        <dbReference type="EMBL" id="CEG10442.1"/>
    </source>
</evidence>
<dbReference type="InterPro" id="IPR046913">
    <property type="entry name" value="ABC-3C_CTD7"/>
</dbReference>
<evidence type="ECO:0000259" key="1">
    <source>
        <dbReference type="Pfam" id="PF20283"/>
    </source>
</evidence>
<protein>
    <recommendedName>
        <fullName evidence="1">ABC-three component systems C-terminal domain-containing protein</fullName>
    </recommendedName>
</protein>
<dbReference type="RefSeq" id="WP_048758117.1">
    <property type="nucleotide sequence ID" value="NZ_CCAZ020000003.1"/>
</dbReference>